<reference evidence="4 5" key="1">
    <citation type="submission" date="2016-10" db="EMBL/GenBank/DDBJ databases">
        <authorList>
            <person name="Varghese N."/>
            <person name="Submissions S."/>
        </authorList>
    </citation>
    <scope>NUCLEOTIDE SEQUENCE [LARGE SCALE GENOMIC DNA]</scope>
    <source>
        <strain evidence="4 5">DSM 21619</strain>
    </source>
</reference>
<evidence type="ECO:0000259" key="3">
    <source>
        <dbReference type="PROSITE" id="PS51186"/>
    </source>
</evidence>
<feature type="domain" description="N-acetyltransferase" evidence="3">
    <location>
        <begin position="14"/>
        <end position="158"/>
    </location>
</feature>
<proteinExistence type="predicted"/>
<evidence type="ECO:0000256" key="2">
    <source>
        <dbReference type="ARBA" id="ARBA00023315"/>
    </source>
</evidence>
<accession>A0AAX2EIB3</accession>
<dbReference type="CDD" id="cd04301">
    <property type="entry name" value="NAT_SF"/>
    <property type="match status" value="1"/>
</dbReference>
<dbReference type="GO" id="GO:0005840">
    <property type="term" value="C:ribosome"/>
    <property type="evidence" value="ECO:0007669"/>
    <property type="project" value="UniProtKB-KW"/>
</dbReference>
<dbReference type="EMBL" id="FOCD01000004">
    <property type="protein sequence ID" value="SEN86394.1"/>
    <property type="molecule type" value="Genomic_DNA"/>
</dbReference>
<evidence type="ECO:0000313" key="4">
    <source>
        <dbReference type="EMBL" id="SEN86394.1"/>
    </source>
</evidence>
<keyword evidence="4" id="KW-0687">Ribonucleoprotein</keyword>
<dbReference type="PANTHER" id="PTHR43877:SF2">
    <property type="entry name" value="AMINOALKYLPHOSPHONATE N-ACETYLTRANSFERASE-RELATED"/>
    <property type="match status" value="1"/>
</dbReference>
<name>A0AAX2EIB3_9BACI</name>
<dbReference type="AlphaFoldDB" id="A0AAX2EIB3"/>
<protein>
    <submittedName>
        <fullName evidence="4">[SSU ribosomal protein S18P]-alanine acetyltransferase</fullName>
    </submittedName>
</protein>
<dbReference type="Gene3D" id="3.40.630.30">
    <property type="match status" value="1"/>
</dbReference>
<dbReference type="InterPro" id="IPR016181">
    <property type="entry name" value="Acyl_CoA_acyltransferase"/>
</dbReference>
<sequence length="158" mass="17708">MVETAGAAEVSAKVTVRPMQLTDVPAVYKIEKASFATPWTIDIFEREITENTFANYFVIESDGVIAGYCGMWLVIDEAQITNIAILPSFRGQKLGEKLFAHVMEQAIMAGAYRLSLEVRVTNVPAQHLYRKFGLVPGGIRKNYYTDNQEDAIVMWVNL</sequence>
<keyword evidence="1" id="KW-0808">Transferase</keyword>
<dbReference type="Pfam" id="PF00583">
    <property type="entry name" value="Acetyltransf_1"/>
    <property type="match status" value="1"/>
</dbReference>
<dbReference type="InterPro" id="IPR006464">
    <property type="entry name" value="AcTrfase_RimI/Ard1"/>
</dbReference>
<organism evidence="4 5">
    <name type="scientific">Terribacillus saccharophilus</name>
    <dbReference type="NCBI Taxonomy" id="361277"/>
    <lineage>
        <taxon>Bacteria</taxon>
        <taxon>Bacillati</taxon>
        <taxon>Bacillota</taxon>
        <taxon>Bacilli</taxon>
        <taxon>Bacillales</taxon>
        <taxon>Bacillaceae</taxon>
        <taxon>Terribacillus</taxon>
    </lineage>
</organism>
<keyword evidence="4" id="KW-0689">Ribosomal protein</keyword>
<evidence type="ECO:0000256" key="1">
    <source>
        <dbReference type="ARBA" id="ARBA00022679"/>
    </source>
</evidence>
<evidence type="ECO:0000313" key="5">
    <source>
        <dbReference type="Proteomes" id="UP000199735"/>
    </source>
</evidence>
<dbReference type="GO" id="GO:0008080">
    <property type="term" value="F:N-acetyltransferase activity"/>
    <property type="evidence" value="ECO:0007669"/>
    <property type="project" value="InterPro"/>
</dbReference>
<keyword evidence="2" id="KW-0012">Acyltransferase</keyword>
<dbReference type="InterPro" id="IPR050832">
    <property type="entry name" value="Bact_Acetyltransf"/>
</dbReference>
<dbReference type="NCBIfam" id="TIGR01575">
    <property type="entry name" value="rimI"/>
    <property type="match status" value="1"/>
</dbReference>
<dbReference type="Proteomes" id="UP000199735">
    <property type="component" value="Unassembled WGS sequence"/>
</dbReference>
<dbReference type="PROSITE" id="PS51186">
    <property type="entry name" value="GNAT"/>
    <property type="match status" value="1"/>
</dbReference>
<dbReference type="PANTHER" id="PTHR43877">
    <property type="entry name" value="AMINOALKYLPHOSPHONATE N-ACETYLTRANSFERASE-RELATED-RELATED"/>
    <property type="match status" value="1"/>
</dbReference>
<gene>
    <name evidence="4" type="ORF">SAMN04489762_2924</name>
</gene>
<dbReference type="SUPFAM" id="SSF55729">
    <property type="entry name" value="Acyl-CoA N-acyltransferases (Nat)"/>
    <property type="match status" value="1"/>
</dbReference>
<dbReference type="InterPro" id="IPR000182">
    <property type="entry name" value="GNAT_dom"/>
</dbReference>
<comment type="caution">
    <text evidence="4">The sequence shown here is derived from an EMBL/GenBank/DDBJ whole genome shotgun (WGS) entry which is preliminary data.</text>
</comment>